<evidence type="ECO:0000313" key="3">
    <source>
        <dbReference type="Proteomes" id="UP000186698"/>
    </source>
</evidence>
<dbReference type="Pfam" id="PF11560">
    <property type="entry name" value="LAP2alpha"/>
    <property type="match status" value="1"/>
</dbReference>
<sequence>MAEGKSVGLFTRAGRKGSLTAQVTYLACSVCQQKIPGGQGEPLCRSCNKGQGETTASGGLPAEATGVTVMSQEDLGAAAEPPAPLWAVQLSQSLAALQGLPAIAENLGKTLVRLNHRTSGKRRRMEDASVDVRNPNASDDSSPELLSSQSEGEIESPGSVSADEEEIQDEGKDRDSLHDIDGIIKGVLEVLNISQKPKHTAEASNLFKRQHKSSVCFPENDQLQSLIQNEWDSPEHKFQTNKKFNKLYPFPKELVNVWSNPPVVDAPVSRLSKSTTLPVTDAAAFKDSSDRRLEGFLRAVYSSAGSTLRPCLASAWVSRAVQAWSEALVKDIQSGTSSRQELLESAQAIAEASSYLCDATLDTSQVTARTSALSVAARRTLWLKNWSADVSSKKSLTSLPFKGQRLFGEELE</sequence>
<accession>A0A8J1LIC0</accession>
<name>A0A8J1LIC0_XENLA</name>
<protein>
    <submittedName>
        <fullName evidence="4">Uncharacterized protein LOC121397049</fullName>
    </submittedName>
</protein>
<dbReference type="Proteomes" id="UP000186698">
    <property type="component" value="Chromosome 8L"/>
</dbReference>
<gene>
    <name evidence="4" type="primary">LOC121397049</name>
</gene>
<dbReference type="OrthoDB" id="9916163at2759"/>
<dbReference type="AlphaFoldDB" id="A0A8J1LIC0"/>
<dbReference type="InterPro" id="IPR021623">
    <property type="entry name" value="LAP2alpha_C"/>
</dbReference>
<dbReference type="KEGG" id="xla:121397049"/>
<dbReference type="Gene3D" id="1.10.287.3160">
    <property type="match status" value="1"/>
</dbReference>
<reference evidence="4" key="1">
    <citation type="submission" date="2025-08" db="UniProtKB">
        <authorList>
            <consortium name="RefSeq"/>
        </authorList>
    </citation>
    <scope>IDENTIFICATION</scope>
    <source>
        <strain evidence="4">J_2021</strain>
        <tissue evidence="4">Erythrocytes</tissue>
    </source>
</reference>
<evidence type="ECO:0000313" key="4">
    <source>
        <dbReference type="RefSeq" id="XP_041428819.1"/>
    </source>
</evidence>
<dbReference type="GeneID" id="121397049"/>
<dbReference type="RefSeq" id="XP_041428819.1">
    <property type="nucleotide sequence ID" value="XM_041572885.1"/>
</dbReference>
<evidence type="ECO:0000259" key="2">
    <source>
        <dbReference type="Pfam" id="PF11560"/>
    </source>
</evidence>
<organism evidence="3 4">
    <name type="scientific">Xenopus laevis</name>
    <name type="common">African clawed frog</name>
    <dbReference type="NCBI Taxonomy" id="8355"/>
    <lineage>
        <taxon>Eukaryota</taxon>
        <taxon>Metazoa</taxon>
        <taxon>Chordata</taxon>
        <taxon>Craniata</taxon>
        <taxon>Vertebrata</taxon>
        <taxon>Euteleostomi</taxon>
        <taxon>Amphibia</taxon>
        <taxon>Batrachia</taxon>
        <taxon>Anura</taxon>
        <taxon>Pipoidea</taxon>
        <taxon>Pipidae</taxon>
        <taxon>Xenopodinae</taxon>
        <taxon>Xenopus</taxon>
        <taxon>Xenopus</taxon>
    </lineage>
</organism>
<feature type="compositionally biased region" description="Basic and acidic residues" evidence="1">
    <location>
        <begin position="169"/>
        <end position="178"/>
    </location>
</feature>
<feature type="region of interest" description="Disordered" evidence="1">
    <location>
        <begin position="118"/>
        <end position="178"/>
    </location>
</feature>
<feature type="compositionally biased region" description="Polar residues" evidence="1">
    <location>
        <begin position="135"/>
        <end position="151"/>
    </location>
</feature>
<feature type="domain" description="Lamina-associated polypeptide 2 alpha C-terminal" evidence="2">
    <location>
        <begin position="211"/>
        <end position="411"/>
    </location>
</feature>
<proteinExistence type="predicted"/>
<keyword evidence="3" id="KW-1185">Reference proteome</keyword>
<evidence type="ECO:0000256" key="1">
    <source>
        <dbReference type="SAM" id="MobiDB-lite"/>
    </source>
</evidence>